<name>A0A078AA77_STYLE</name>
<dbReference type="OrthoDB" id="327050at2759"/>
<evidence type="ECO:0000256" key="1">
    <source>
        <dbReference type="SAM" id="Phobius"/>
    </source>
</evidence>
<keyword evidence="1" id="KW-0472">Membrane</keyword>
<dbReference type="Proteomes" id="UP000039865">
    <property type="component" value="Unassembled WGS sequence"/>
</dbReference>
<evidence type="ECO:0000313" key="2">
    <source>
        <dbReference type="EMBL" id="CDW78786.1"/>
    </source>
</evidence>
<organism evidence="2 3">
    <name type="scientific">Stylonychia lemnae</name>
    <name type="common">Ciliate</name>
    <dbReference type="NCBI Taxonomy" id="5949"/>
    <lineage>
        <taxon>Eukaryota</taxon>
        <taxon>Sar</taxon>
        <taxon>Alveolata</taxon>
        <taxon>Ciliophora</taxon>
        <taxon>Intramacronucleata</taxon>
        <taxon>Spirotrichea</taxon>
        <taxon>Stichotrichia</taxon>
        <taxon>Sporadotrichida</taxon>
        <taxon>Oxytrichidae</taxon>
        <taxon>Stylonychinae</taxon>
        <taxon>Stylonychia</taxon>
    </lineage>
</organism>
<dbReference type="InParanoid" id="A0A078AA77"/>
<proteinExistence type="predicted"/>
<protein>
    <recommendedName>
        <fullName evidence="4">Transmembrane protein</fullName>
    </recommendedName>
</protein>
<sequence length="362" mass="42256">MDDTVKTIRRQAVTFIDALQNTGGFMSVLFVITLNLISYLQRTIYYTSLVKSLYQYQSEQNKASENLGNLRQAKELACQKSLNQQNNIIEDSPQNTQLLTSDKDNMFYVNRVQRIIAQFKSRLKLKYSIRDAIHACLRKKGCIKKYDRLQQAREILFRNGTMKISKELDIRHIVKELRTVKFIQKVLLTKYQRVMIPYFKGNLLNEVASSQENKNSKAQDIKLAEFLKQALMQTHQNAFDKRLIKSIELTKEEQYQLQEVFNTKSIDIQRSKNQRNIRKKNISQSIEIEIRNQYKNQEFNIDPDEVESGIISHREQTQGNQKGNTAVHQIDISIPDFSPISISNKSAIDQKNLVQPKYLQNI</sequence>
<dbReference type="EMBL" id="CCKQ01007428">
    <property type="protein sequence ID" value="CDW78786.1"/>
    <property type="molecule type" value="Genomic_DNA"/>
</dbReference>
<accession>A0A078AA77</accession>
<evidence type="ECO:0000313" key="3">
    <source>
        <dbReference type="Proteomes" id="UP000039865"/>
    </source>
</evidence>
<gene>
    <name evidence="2" type="primary">Contig14117.g15049</name>
    <name evidence="2" type="ORF">STYLEM_7770</name>
</gene>
<dbReference type="AlphaFoldDB" id="A0A078AA77"/>
<evidence type="ECO:0008006" key="4">
    <source>
        <dbReference type="Google" id="ProtNLM"/>
    </source>
</evidence>
<feature type="transmembrane region" description="Helical" evidence="1">
    <location>
        <begin position="21"/>
        <end position="40"/>
    </location>
</feature>
<keyword evidence="1" id="KW-0812">Transmembrane</keyword>
<keyword evidence="1" id="KW-1133">Transmembrane helix</keyword>
<reference evidence="2 3" key="1">
    <citation type="submission" date="2014-06" db="EMBL/GenBank/DDBJ databases">
        <authorList>
            <person name="Swart Estienne"/>
        </authorList>
    </citation>
    <scope>NUCLEOTIDE SEQUENCE [LARGE SCALE GENOMIC DNA]</scope>
    <source>
        <strain evidence="2 3">130c</strain>
    </source>
</reference>
<keyword evidence="3" id="KW-1185">Reference proteome</keyword>